<evidence type="ECO:0000256" key="11">
    <source>
        <dbReference type="ARBA" id="ARBA00023201"/>
    </source>
</evidence>
<keyword evidence="7 12" id="KW-1133">Transmembrane helix</keyword>
<keyword evidence="11 12" id="KW-0739">Sodium transport</keyword>
<dbReference type="PRINTS" id="PR01084">
    <property type="entry name" value="NAHEXCHNGR"/>
</dbReference>
<dbReference type="PANTHER" id="PTHR10110">
    <property type="entry name" value="SODIUM/HYDROGEN EXCHANGER"/>
    <property type="match status" value="1"/>
</dbReference>
<keyword evidence="8 12" id="KW-0915">Sodium</keyword>
<sequence>MTTDLMQTELQLIIELLLIASIVAIAVKYIKLPYTVALIMVGLVLSFARLFNVHLIPGSGEFHLTKDLVFLIFLPPLLFEGAINMDLEILRRNKLFVALLAFVGTLVTCVLFGISLNLAFGFSLIPALLMGSILAPTDPVSVLALFKENGVDKDLSIIVEGESVFNDGLGVVLFLILLEAIETDKISFFSSFTTFIWEVGVAGFVGLTVGFIVHNILGRIDDHLTEVTISLVLAYGVYIIADAIHASGVIAVVCAGLIMGNYGRVLSMSPTTRLTLTSFWEVAAFLANSLLFLLIGIEFDPRDLQTNWKLVLILFFFLLIFRSFVVYGIFGLVHLFKRVPPLKWLHVVNWGGLRGSIPIALALGLPTDITLKMADTVLNRREIIAIVFGVVLLSLLVQGLSIKSLLNFLKLTGLSEAALKYERMLGKIIATKSALEVLRHLFDRGEVTDLTHEKLENKLKREKNFIVSDMKEFLAEHGEVHDAEFQTISRTILLSQRAAIQESFHRGLLSEHVASELIRFIDVKITDSHASPNQTGAEYWSGFLLTEEENSDEK</sequence>
<evidence type="ECO:0000256" key="12">
    <source>
        <dbReference type="RuleBase" id="RU366002"/>
    </source>
</evidence>
<dbReference type="EMBL" id="JBHPBY010000128">
    <property type="protein sequence ID" value="MFC1850844.1"/>
    <property type="molecule type" value="Genomic_DNA"/>
</dbReference>
<dbReference type="InterPro" id="IPR018422">
    <property type="entry name" value="Cation/H_exchanger_CPA1"/>
</dbReference>
<proteinExistence type="inferred from homology"/>
<evidence type="ECO:0000313" key="14">
    <source>
        <dbReference type="EMBL" id="MFC1850844.1"/>
    </source>
</evidence>
<feature type="transmembrane region" description="Helical" evidence="12">
    <location>
        <begin position="279"/>
        <end position="299"/>
    </location>
</feature>
<keyword evidence="6 12" id="KW-0812">Transmembrane</keyword>
<feature type="transmembrane region" description="Helical" evidence="12">
    <location>
        <begin position="120"/>
        <end position="143"/>
    </location>
</feature>
<dbReference type="PANTHER" id="PTHR10110:SF195">
    <property type="entry name" value="NA(+)_H(+) ANTIPORTER NHAS2"/>
    <property type="match status" value="1"/>
</dbReference>
<name>A0ABV6YXE2_UNCC1</name>
<feature type="transmembrane region" description="Helical" evidence="12">
    <location>
        <begin position="37"/>
        <end position="56"/>
    </location>
</feature>
<reference evidence="14 15" key="1">
    <citation type="submission" date="2024-09" db="EMBL/GenBank/DDBJ databases">
        <title>Laminarin stimulates single cell rates of sulfate reduction while oxygen inhibits transcriptomic activity in coastal marine sediment.</title>
        <authorList>
            <person name="Lindsay M."/>
            <person name="Orcutt B."/>
            <person name="Emerson D."/>
            <person name="Stepanauskas R."/>
            <person name="D'Angelo T."/>
        </authorList>
    </citation>
    <scope>NUCLEOTIDE SEQUENCE [LARGE SCALE GENOMIC DNA]</scope>
    <source>
        <strain evidence="14">SAG AM-311-K15</strain>
    </source>
</reference>
<dbReference type="Proteomes" id="UP001594351">
    <property type="component" value="Unassembled WGS sequence"/>
</dbReference>
<protein>
    <submittedName>
        <fullName evidence="14">Na+/H+ antiporter</fullName>
    </submittedName>
</protein>
<evidence type="ECO:0000256" key="10">
    <source>
        <dbReference type="ARBA" id="ARBA00023136"/>
    </source>
</evidence>
<dbReference type="InterPro" id="IPR006153">
    <property type="entry name" value="Cation/H_exchanger_TM"/>
</dbReference>
<evidence type="ECO:0000256" key="3">
    <source>
        <dbReference type="ARBA" id="ARBA00022448"/>
    </source>
</evidence>
<evidence type="ECO:0000313" key="15">
    <source>
        <dbReference type="Proteomes" id="UP001594351"/>
    </source>
</evidence>
<evidence type="ECO:0000256" key="7">
    <source>
        <dbReference type="ARBA" id="ARBA00022989"/>
    </source>
</evidence>
<feature type="transmembrane region" description="Helical" evidence="12">
    <location>
        <begin position="95"/>
        <end position="114"/>
    </location>
</feature>
<keyword evidence="4 12" id="KW-0050">Antiport</keyword>
<keyword evidence="15" id="KW-1185">Reference proteome</keyword>
<feature type="transmembrane region" description="Helical" evidence="12">
    <location>
        <begin position="68"/>
        <end position="83"/>
    </location>
</feature>
<evidence type="ECO:0000256" key="2">
    <source>
        <dbReference type="ARBA" id="ARBA00007367"/>
    </source>
</evidence>
<evidence type="ECO:0000256" key="8">
    <source>
        <dbReference type="ARBA" id="ARBA00023053"/>
    </source>
</evidence>
<feature type="transmembrane region" description="Helical" evidence="12">
    <location>
        <begin position="195"/>
        <end position="217"/>
    </location>
</feature>
<evidence type="ECO:0000256" key="6">
    <source>
        <dbReference type="ARBA" id="ARBA00022692"/>
    </source>
</evidence>
<dbReference type="Pfam" id="PF00999">
    <property type="entry name" value="Na_H_Exchanger"/>
    <property type="match status" value="1"/>
</dbReference>
<evidence type="ECO:0000256" key="9">
    <source>
        <dbReference type="ARBA" id="ARBA00023065"/>
    </source>
</evidence>
<evidence type="ECO:0000259" key="13">
    <source>
        <dbReference type="Pfam" id="PF00999"/>
    </source>
</evidence>
<dbReference type="Gene3D" id="6.10.140.1330">
    <property type="match status" value="1"/>
</dbReference>
<keyword evidence="9 12" id="KW-0406">Ion transport</keyword>
<comment type="similarity">
    <text evidence="2 12">Belongs to the monovalent cation:proton antiporter 1 (CPA1) transporter (TC 2.A.36) family.</text>
</comment>
<comment type="function">
    <text evidence="12">Na(+)/H(+) antiporter that extrudes sodium in exchange for external protons.</text>
</comment>
<evidence type="ECO:0000256" key="5">
    <source>
        <dbReference type="ARBA" id="ARBA00022475"/>
    </source>
</evidence>
<comment type="subcellular location">
    <subcellularLocation>
        <location evidence="1 12">Cell membrane</location>
        <topology evidence="1 12">Multi-pass membrane protein</topology>
    </subcellularLocation>
</comment>
<feature type="transmembrane region" description="Helical" evidence="12">
    <location>
        <begin position="164"/>
        <end position="183"/>
    </location>
</feature>
<keyword evidence="3 12" id="KW-0813">Transport</keyword>
<dbReference type="NCBIfam" id="TIGR00831">
    <property type="entry name" value="a_cpa1"/>
    <property type="match status" value="1"/>
</dbReference>
<accession>A0ABV6YXE2</accession>
<gene>
    <name evidence="14" type="ORF">ACFL27_11675</name>
</gene>
<feature type="transmembrane region" description="Helical" evidence="12">
    <location>
        <begin position="383"/>
        <end position="402"/>
    </location>
</feature>
<organism evidence="14 15">
    <name type="scientific">candidate division CSSED10-310 bacterium</name>
    <dbReference type="NCBI Taxonomy" id="2855610"/>
    <lineage>
        <taxon>Bacteria</taxon>
        <taxon>Bacteria division CSSED10-310</taxon>
    </lineage>
</organism>
<keyword evidence="5 12" id="KW-1003">Cell membrane</keyword>
<evidence type="ECO:0000256" key="4">
    <source>
        <dbReference type="ARBA" id="ARBA00022449"/>
    </source>
</evidence>
<feature type="domain" description="Cation/H+ exchanger transmembrane" evidence="13">
    <location>
        <begin position="18"/>
        <end position="407"/>
    </location>
</feature>
<dbReference type="InterPro" id="IPR004709">
    <property type="entry name" value="NaH_exchanger"/>
</dbReference>
<feature type="transmembrane region" description="Helical" evidence="12">
    <location>
        <begin position="229"/>
        <end position="259"/>
    </location>
</feature>
<feature type="transmembrane region" description="Helical" evidence="12">
    <location>
        <begin position="353"/>
        <end position="371"/>
    </location>
</feature>
<feature type="transmembrane region" description="Helical" evidence="12">
    <location>
        <begin position="311"/>
        <end position="333"/>
    </location>
</feature>
<evidence type="ECO:0000256" key="1">
    <source>
        <dbReference type="ARBA" id="ARBA00004651"/>
    </source>
</evidence>
<dbReference type="InterPro" id="IPR004705">
    <property type="entry name" value="Cation/H_exchanger_CPA1_bac"/>
</dbReference>
<feature type="transmembrane region" description="Helical" evidence="12">
    <location>
        <begin position="12"/>
        <end position="30"/>
    </location>
</feature>
<comment type="caution">
    <text evidence="14">The sequence shown here is derived from an EMBL/GenBank/DDBJ whole genome shotgun (WGS) entry which is preliminary data.</text>
</comment>
<keyword evidence="10 12" id="KW-0472">Membrane</keyword>